<dbReference type="InterPro" id="IPR000836">
    <property type="entry name" value="PRTase_dom"/>
</dbReference>
<keyword evidence="2" id="KW-0328">Glycosyltransferase</keyword>
<dbReference type="SUPFAM" id="SSF53271">
    <property type="entry name" value="PRTase-like"/>
    <property type="match status" value="1"/>
</dbReference>
<accession>A0ABV8KKK6</accession>
<proteinExistence type="predicted"/>
<evidence type="ECO:0000259" key="1">
    <source>
        <dbReference type="Pfam" id="PF00156"/>
    </source>
</evidence>
<dbReference type="InterPro" id="IPR029057">
    <property type="entry name" value="PRTase-like"/>
</dbReference>
<reference evidence="3" key="1">
    <citation type="journal article" date="2019" name="Int. J. Syst. Evol. Microbiol.">
        <title>The Global Catalogue of Microorganisms (GCM) 10K type strain sequencing project: providing services to taxonomists for standard genome sequencing and annotation.</title>
        <authorList>
            <consortium name="The Broad Institute Genomics Platform"/>
            <consortium name="The Broad Institute Genome Sequencing Center for Infectious Disease"/>
            <person name="Wu L."/>
            <person name="Ma J."/>
        </authorList>
    </citation>
    <scope>NUCLEOTIDE SEQUENCE [LARGE SCALE GENOMIC DNA]</scope>
    <source>
        <strain evidence="3">2902at01</strain>
    </source>
</reference>
<keyword evidence="3" id="KW-1185">Reference proteome</keyword>
<dbReference type="GO" id="GO:0016757">
    <property type="term" value="F:glycosyltransferase activity"/>
    <property type="evidence" value="ECO:0007669"/>
    <property type="project" value="UniProtKB-KW"/>
</dbReference>
<dbReference type="Gene3D" id="3.40.50.2020">
    <property type="match status" value="1"/>
</dbReference>
<dbReference type="Pfam" id="PF00156">
    <property type="entry name" value="Pribosyltran"/>
    <property type="match status" value="1"/>
</dbReference>
<keyword evidence="2" id="KW-0808">Transferase</keyword>
<comment type="caution">
    <text evidence="2">The sequence shown here is derived from an EMBL/GenBank/DDBJ whole genome shotgun (WGS) entry which is preliminary data.</text>
</comment>
<gene>
    <name evidence="2" type="ORF">ACFOX0_11440</name>
</gene>
<feature type="domain" description="Phosphoribosyltransferase" evidence="1">
    <location>
        <begin position="13"/>
        <end position="192"/>
    </location>
</feature>
<evidence type="ECO:0000313" key="3">
    <source>
        <dbReference type="Proteomes" id="UP001595868"/>
    </source>
</evidence>
<name>A0ABV8KKK6_9ACTN</name>
<sequence>MATTYRDRAEAGNALAERLTPLAGRPDVTVLGLVRGGVPVAAAVADRLGTPLDVLVVRKLGVPWAPEVAFGAIGPGGVEVLNEAYAARLDRADVAEVVRRERAEADRRERLYRRDRPPLDLTGRVAVIADDGLATGASARAAVAVARRLGADRVVVAVPVGAPDAYAALADEADEVVCPERPTGFGAVSQYYTDFHEVSDEEVLTALGPAD</sequence>
<dbReference type="CDD" id="cd06223">
    <property type="entry name" value="PRTases_typeI"/>
    <property type="match status" value="1"/>
</dbReference>
<dbReference type="Gene3D" id="3.30.1310.20">
    <property type="entry name" value="PRTase-like"/>
    <property type="match status" value="1"/>
</dbReference>
<dbReference type="EMBL" id="JBHSBN010000006">
    <property type="protein sequence ID" value="MFC4106546.1"/>
    <property type="molecule type" value="Genomic_DNA"/>
</dbReference>
<protein>
    <submittedName>
        <fullName evidence="2">Phosphoribosyltransferase</fullName>
    </submittedName>
</protein>
<dbReference type="RefSeq" id="WP_377544564.1">
    <property type="nucleotide sequence ID" value="NZ_JBHSBN010000006.1"/>
</dbReference>
<evidence type="ECO:0000313" key="2">
    <source>
        <dbReference type="EMBL" id="MFC4106546.1"/>
    </source>
</evidence>
<organism evidence="2 3">
    <name type="scientific">Micromonospora zhanjiangensis</name>
    <dbReference type="NCBI Taxonomy" id="1522057"/>
    <lineage>
        <taxon>Bacteria</taxon>
        <taxon>Bacillati</taxon>
        <taxon>Actinomycetota</taxon>
        <taxon>Actinomycetes</taxon>
        <taxon>Micromonosporales</taxon>
        <taxon>Micromonosporaceae</taxon>
        <taxon>Micromonospora</taxon>
    </lineage>
</organism>
<dbReference type="Proteomes" id="UP001595868">
    <property type="component" value="Unassembled WGS sequence"/>
</dbReference>